<evidence type="ECO:0000313" key="2">
    <source>
        <dbReference type="EMBL" id="MCB8611092.1"/>
    </source>
</evidence>
<comment type="caution">
    <text evidence="3">The sequence shown here is derived from an EMBL/GenBank/DDBJ whole genome shotgun (WGS) entry which is preliminary data.</text>
</comment>
<dbReference type="EMBL" id="JAJDKZ010000036">
    <property type="protein sequence ID" value="MCB8611092.1"/>
    <property type="molecule type" value="Genomic_DNA"/>
</dbReference>
<dbReference type="GO" id="GO:0009240">
    <property type="term" value="P:isopentenyl diphosphate biosynthetic process"/>
    <property type="evidence" value="ECO:0007669"/>
    <property type="project" value="TreeGrafter"/>
</dbReference>
<dbReference type="CDD" id="cd04692">
    <property type="entry name" value="NUDIX_Hydrolase"/>
    <property type="match status" value="1"/>
</dbReference>
<dbReference type="Gene3D" id="3.90.79.10">
    <property type="entry name" value="Nucleoside Triphosphate Pyrophosphohydrolase"/>
    <property type="match status" value="1"/>
</dbReference>
<dbReference type="GO" id="GO:0005737">
    <property type="term" value="C:cytoplasm"/>
    <property type="evidence" value="ECO:0007669"/>
    <property type="project" value="TreeGrafter"/>
</dbReference>
<proteinExistence type="predicted"/>
<feature type="domain" description="Nudix hydrolase" evidence="1">
    <location>
        <begin position="28"/>
        <end position="172"/>
    </location>
</feature>
<dbReference type="Pfam" id="PF00293">
    <property type="entry name" value="NUDIX"/>
    <property type="match status" value="1"/>
</dbReference>
<reference evidence="3" key="2">
    <citation type="journal article" date="2019" name="Int. J. Syst. Evol. Microbiol.">
        <title>Faecalibacillus intestinalis gen. nov., sp. nov. and Faecalibacillus faecis sp. nov., isolated from human faeces.</title>
        <authorList>
            <person name="Seo B."/>
            <person name="Jeon K."/>
            <person name="Baek I."/>
            <person name="Lee Y.M."/>
            <person name="Baek K."/>
            <person name="Ko G."/>
        </authorList>
    </citation>
    <scope>NUCLEOTIDE SEQUENCE</scope>
    <source>
        <strain evidence="3">SNUG30370</strain>
    </source>
</reference>
<reference evidence="2" key="3">
    <citation type="submission" date="2021-10" db="EMBL/GenBank/DDBJ databases">
        <title>Collection of gut derived symbiotic bacterial strains cultured from healthy donors.</title>
        <authorList>
            <person name="Lin H."/>
            <person name="Littmann E."/>
            <person name="Kohout C."/>
            <person name="Pamer E.G."/>
        </authorList>
    </citation>
    <scope>NUCLEOTIDE SEQUENCE</scope>
    <source>
        <strain evidence="2">DFI.4.48</strain>
    </source>
</reference>
<dbReference type="PANTHER" id="PTHR10885">
    <property type="entry name" value="ISOPENTENYL-DIPHOSPHATE DELTA-ISOMERASE"/>
    <property type="match status" value="1"/>
</dbReference>
<dbReference type="PROSITE" id="PS51462">
    <property type="entry name" value="NUDIX"/>
    <property type="match status" value="1"/>
</dbReference>
<name>A0A2T3FVZ1_9FIRM</name>
<dbReference type="EMBL" id="PYLP01000014">
    <property type="protein sequence ID" value="PST39439.1"/>
    <property type="molecule type" value="Genomic_DNA"/>
</dbReference>
<dbReference type="PANTHER" id="PTHR10885:SF20">
    <property type="entry name" value="NUDIX HYDROLASE DOMAIN-CONTAINING PROTEIN"/>
    <property type="match status" value="1"/>
</dbReference>
<evidence type="ECO:0000259" key="1">
    <source>
        <dbReference type="PROSITE" id="PS51462"/>
    </source>
</evidence>
<dbReference type="SUPFAM" id="SSF55811">
    <property type="entry name" value="Nudix"/>
    <property type="match status" value="1"/>
</dbReference>
<dbReference type="GeneID" id="77471425"/>
<dbReference type="Proteomes" id="UP000241201">
    <property type="component" value="Unassembled WGS sequence"/>
</dbReference>
<evidence type="ECO:0000313" key="3">
    <source>
        <dbReference type="EMBL" id="PST39439.1"/>
    </source>
</evidence>
<gene>
    <name evidence="3" type="ORF">C7U55_09995</name>
    <name evidence="2" type="ORF">LJD69_10880</name>
</gene>
<organism evidence="3 4">
    <name type="scientific">Faecalibacillus faecis</name>
    <dbReference type="NCBI Taxonomy" id="1982628"/>
    <lineage>
        <taxon>Bacteria</taxon>
        <taxon>Bacillati</taxon>
        <taxon>Bacillota</taxon>
        <taxon>Erysipelotrichia</taxon>
        <taxon>Erysipelotrichales</taxon>
        <taxon>Coprobacillaceae</taxon>
        <taxon>Faecalibacillus</taxon>
    </lineage>
</organism>
<dbReference type="RefSeq" id="WP_106988442.1">
    <property type="nucleotide sequence ID" value="NZ_JAJCFI010000019.1"/>
</dbReference>
<sequence>MEILDICDEFGNPTGKVEDREIIHQEGLLHRTAHVWLLRKKNNQIEILLQKRSDAKDSFPGCYDISSAGHIPAGDGYFKSAKRELKEELGVEIDENELIDCGNRRFHFEEVFHGKLFKDNQISKIFVLWKDLEEKDFIFEDHEVSEVIWMEFEKCYQAVKNNKINHCIYLEELDMIGEYLRECQE</sequence>
<protein>
    <submittedName>
        <fullName evidence="2">NUDIX domain-containing protein</fullName>
    </submittedName>
    <submittedName>
        <fullName evidence="3">NUDIX hydrolase</fullName>
    </submittedName>
</protein>
<evidence type="ECO:0000313" key="4">
    <source>
        <dbReference type="Proteomes" id="UP000241201"/>
    </source>
</evidence>
<reference evidence="4" key="1">
    <citation type="submission" date="2018-03" db="EMBL/GenBank/DDBJ databases">
        <title>Lachnoclostridium SNUG30370 gen.nov., sp.nov., isolated from human faeces.</title>
        <authorList>
            <person name="Seo B."/>
            <person name="Jeon K."/>
            <person name="Ko G."/>
        </authorList>
    </citation>
    <scope>NUCLEOTIDE SEQUENCE [LARGE SCALE GENOMIC DNA]</scope>
    <source>
        <strain evidence="4">SNUG30370</strain>
    </source>
</reference>
<dbReference type="GO" id="GO:0016787">
    <property type="term" value="F:hydrolase activity"/>
    <property type="evidence" value="ECO:0007669"/>
    <property type="project" value="UniProtKB-KW"/>
</dbReference>
<dbReference type="InterPro" id="IPR000086">
    <property type="entry name" value="NUDIX_hydrolase_dom"/>
</dbReference>
<dbReference type="InterPro" id="IPR015797">
    <property type="entry name" value="NUDIX_hydrolase-like_dom_sf"/>
</dbReference>
<accession>A0A2T3FVZ1</accession>
<dbReference type="Proteomes" id="UP001198439">
    <property type="component" value="Unassembled WGS sequence"/>
</dbReference>
<dbReference type="GO" id="GO:0004452">
    <property type="term" value="F:isopentenyl-diphosphate delta-isomerase activity"/>
    <property type="evidence" value="ECO:0007669"/>
    <property type="project" value="TreeGrafter"/>
</dbReference>
<keyword evidence="3" id="KW-0378">Hydrolase</keyword>
<dbReference type="AlphaFoldDB" id="A0A2T3FVZ1"/>
<keyword evidence="4" id="KW-1185">Reference proteome</keyword>